<gene>
    <name evidence="1" type="ORF">CCACVL1_03301</name>
</gene>
<dbReference type="EMBL" id="AWWV01006600">
    <property type="protein sequence ID" value="OMP00763.1"/>
    <property type="molecule type" value="Genomic_DNA"/>
</dbReference>
<dbReference type="Proteomes" id="UP000188268">
    <property type="component" value="Unassembled WGS sequence"/>
</dbReference>
<sequence>FAAPLLWENLYGALLRFGKPYSSSAQPFPYPFFEIEY</sequence>
<protein>
    <submittedName>
        <fullName evidence="1">Uncharacterized protein</fullName>
    </submittedName>
</protein>
<reference evidence="1 2" key="1">
    <citation type="submission" date="2013-09" db="EMBL/GenBank/DDBJ databases">
        <title>Corchorus capsularis genome sequencing.</title>
        <authorList>
            <person name="Alam M."/>
            <person name="Haque M.S."/>
            <person name="Islam M.S."/>
            <person name="Emdad E.M."/>
            <person name="Islam M.M."/>
            <person name="Ahmed B."/>
            <person name="Halim A."/>
            <person name="Hossen Q.M.M."/>
            <person name="Hossain M.Z."/>
            <person name="Ahmed R."/>
            <person name="Khan M.M."/>
            <person name="Islam R."/>
            <person name="Rashid M.M."/>
            <person name="Khan S.A."/>
            <person name="Rahman M.S."/>
            <person name="Alam M."/>
        </authorList>
    </citation>
    <scope>NUCLEOTIDE SEQUENCE [LARGE SCALE GENOMIC DNA]</scope>
    <source>
        <strain evidence="2">cv. CVL-1</strain>
        <tissue evidence="1">Whole seedling</tissue>
    </source>
</reference>
<feature type="non-terminal residue" evidence="1">
    <location>
        <position position="1"/>
    </location>
</feature>
<comment type="caution">
    <text evidence="1">The sequence shown here is derived from an EMBL/GenBank/DDBJ whole genome shotgun (WGS) entry which is preliminary data.</text>
</comment>
<keyword evidence="2" id="KW-1185">Reference proteome</keyword>
<accession>A0A1R3K0X7</accession>
<dbReference type="Gramene" id="OMP00763">
    <property type="protein sequence ID" value="OMP00763"/>
    <property type="gene ID" value="CCACVL1_03301"/>
</dbReference>
<dbReference type="AlphaFoldDB" id="A0A1R3K0X7"/>
<name>A0A1R3K0X7_COCAP</name>
<organism evidence="1 2">
    <name type="scientific">Corchorus capsularis</name>
    <name type="common">Jute</name>
    <dbReference type="NCBI Taxonomy" id="210143"/>
    <lineage>
        <taxon>Eukaryota</taxon>
        <taxon>Viridiplantae</taxon>
        <taxon>Streptophyta</taxon>
        <taxon>Embryophyta</taxon>
        <taxon>Tracheophyta</taxon>
        <taxon>Spermatophyta</taxon>
        <taxon>Magnoliopsida</taxon>
        <taxon>eudicotyledons</taxon>
        <taxon>Gunneridae</taxon>
        <taxon>Pentapetalae</taxon>
        <taxon>rosids</taxon>
        <taxon>malvids</taxon>
        <taxon>Malvales</taxon>
        <taxon>Malvaceae</taxon>
        <taxon>Grewioideae</taxon>
        <taxon>Apeibeae</taxon>
        <taxon>Corchorus</taxon>
    </lineage>
</organism>
<evidence type="ECO:0000313" key="1">
    <source>
        <dbReference type="EMBL" id="OMP00763.1"/>
    </source>
</evidence>
<proteinExistence type="predicted"/>
<evidence type="ECO:0000313" key="2">
    <source>
        <dbReference type="Proteomes" id="UP000188268"/>
    </source>
</evidence>